<evidence type="ECO:0000313" key="4">
    <source>
        <dbReference type="Proteomes" id="UP000291000"/>
    </source>
</evidence>
<dbReference type="Pfam" id="PF07647">
    <property type="entry name" value="SAM_2"/>
    <property type="match status" value="1"/>
</dbReference>
<dbReference type="EMBL" id="LWLT01000017">
    <property type="status" value="NOT_ANNOTATED_CDS"/>
    <property type="molecule type" value="Genomic_DNA"/>
</dbReference>
<evidence type="ECO:0000256" key="1">
    <source>
        <dbReference type="SAM" id="MobiDB-lite"/>
    </source>
</evidence>
<feature type="domain" description="SAM" evidence="2">
    <location>
        <begin position="12"/>
        <end position="78"/>
    </location>
</feature>
<dbReference type="CDD" id="cd09522">
    <property type="entry name" value="SAM_SLP76"/>
    <property type="match status" value="1"/>
</dbReference>
<keyword evidence="4" id="KW-1185">Reference proteome</keyword>
<protein>
    <submittedName>
        <fullName evidence="3">Lymphocyte cytosolic protein 2</fullName>
    </submittedName>
</protein>
<evidence type="ECO:0000259" key="2">
    <source>
        <dbReference type="SMART" id="SM00454"/>
    </source>
</evidence>
<reference evidence="3" key="2">
    <citation type="submission" date="2025-08" db="UniProtKB">
        <authorList>
            <consortium name="Ensembl"/>
        </authorList>
    </citation>
    <scope>IDENTIFICATION</scope>
</reference>
<evidence type="ECO:0000313" key="3">
    <source>
        <dbReference type="Ensembl" id="ENSCHIP00000022917.1"/>
    </source>
</evidence>
<dbReference type="Proteomes" id="UP000291000">
    <property type="component" value="Chromosome 20"/>
</dbReference>
<dbReference type="InterPro" id="IPR013761">
    <property type="entry name" value="SAM/pointed_sf"/>
</dbReference>
<reference evidence="3" key="3">
    <citation type="submission" date="2025-09" db="UniProtKB">
        <authorList>
            <consortium name="Ensembl"/>
        </authorList>
    </citation>
    <scope>IDENTIFICATION</scope>
</reference>
<name>A0A452FFN2_CAPHI</name>
<feature type="region of interest" description="Disordered" evidence="1">
    <location>
        <begin position="88"/>
        <end position="115"/>
    </location>
</feature>
<dbReference type="Bgee" id="ENSCHIG00000020683">
    <property type="expression patterns" value="Expressed in spleen and 17 other cell types or tissues"/>
</dbReference>
<dbReference type="Ensembl" id="ENSCHIT00000030777.1">
    <property type="protein sequence ID" value="ENSCHIP00000022917.1"/>
    <property type="gene ID" value="ENSCHIG00000020683.1"/>
</dbReference>
<accession>A0A452FFN2</accession>
<dbReference type="AlphaFoldDB" id="A0A452FFN2"/>
<dbReference type="FunFam" id="1.10.150.50:FF:000051">
    <property type="entry name" value="Lymphocyte cytosolic protein 2"/>
    <property type="match status" value="1"/>
</dbReference>
<dbReference type="SUPFAM" id="SSF47769">
    <property type="entry name" value="SAM/Pointed domain"/>
    <property type="match status" value="1"/>
</dbReference>
<proteinExistence type="predicted"/>
<dbReference type="Gene3D" id="1.10.150.50">
    <property type="entry name" value="Transcription Factor, Ets-1"/>
    <property type="match status" value="1"/>
</dbReference>
<reference evidence="3 4" key="1">
    <citation type="submission" date="2016-04" db="EMBL/GenBank/DDBJ databases">
        <title>Polished mammalian reference genomes with single-molecule sequencing and chromosome conformation capture applied to the Capra hircus genome.</title>
        <authorList>
            <person name="Bickhart D.M."/>
            <person name="Koren S."/>
            <person name="Rosen B."/>
            <person name="Hastie A."/>
            <person name="Liachko I."/>
            <person name="Sullivan S.T."/>
            <person name="Burton J."/>
            <person name="Sayre B.L."/>
            <person name="Huson H.J."/>
            <person name="Lee J."/>
            <person name="Lam E."/>
            <person name="Kelley C.M."/>
            <person name="Hutchison J.L."/>
            <person name="Zhou Y."/>
            <person name="Sun J."/>
            <person name="Crisa A."/>
            <person name="Schwartz J.C."/>
            <person name="Hammond J.A."/>
            <person name="Schroeder S.G."/>
            <person name="Liu G.E."/>
            <person name="Dunham M."/>
            <person name="Shendure J."/>
            <person name="Sonstegard T.S."/>
            <person name="Phillippy A.M."/>
            <person name="Van Tassell C.P."/>
            <person name="Smith T.P."/>
        </authorList>
    </citation>
    <scope>NUCLEOTIDE SEQUENCE [LARGE SCALE GENOMIC DNA]</scope>
</reference>
<dbReference type="InterPro" id="IPR001660">
    <property type="entry name" value="SAM"/>
</dbReference>
<gene>
    <name evidence="3" type="primary">LCP2</name>
</gene>
<organism evidence="3 4">
    <name type="scientific">Capra hircus</name>
    <name type="common">Goat</name>
    <dbReference type="NCBI Taxonomy" id="9925"/>
    <lineage>
        <taxon>Eukaryota</taxon>
        <taxon>Metazoa</taxon>
        <taxon>Chordata</taxon>
        <taxon>Craniata</taxon>
        <taxon>Vertebrata</taxon>
        <taxon>Euteleostomi</taxon>
        <taxon>Mammalia</taxon>
        <taxon>Eutheria</taxon>
        <taxon>Laurasiatheria</taxon>
        <taxon>Artiodactyla</taxon>
        <taxon>Ruminantia</taxon>
        <taxon>Pecora</taxon>
        <taxon>Bovidae</taxon>
        <taxon>Caprinae</taxon>
        <taxon>Capra</taxon>
    </lineage>
</organism>
<dbReference type="GeneTree" id="ENSGT00940000156835"/>
<dbReference type="SMART" id="SM00454">
    <property type="entry name" value="SAM"/>
    <property type="match status" value="1"/>
</dbReference>
<sequence length="202" mass="23537">MAFKNVPFRSEVLNWDPDALADYFKKLNYKDCEKVVKKHHIDGPRFLSLAENDIQKFPKLRVPILSKLSQEINKNEERRSIFTRKPQVQRFPEETESHEEDNGGWSSFVSMGRAPPAQGRARRSLVVRHWHNAGGARPWRSPAGLQRALWWSERDSGFAVLRVAGLARPSCPRAREQWWRTPAGKAWREPLGDRRWWRAGLS</sequence>